<proteinExistence type="predicted"/>
<evidence type="ECO:0000313" key="1">
    <source>
        <dbReference type="EMBL" id="KQC84590.1"/>
    </source>
</evidence>
<protein>
    <submittedName>
        <fullName evidence="1">Uncharacterized protein</fullName>
    </submittedName>
</protein>
<evidence type="ECO:0000313" key="2">
    <source>
        <dbReference type="Proteomes" id="UP000050833"/>
    </source>
</evidence>
<gene>
    <name evidence="1" type="ORF">APZ18_07520</name>
</gene>
<dbReference type="AlphaFoldDB" id="A0AAW3JQJ0"/>
<dbReference type="Proteomes" id="UP000050833">
    <property type="component" value="Unassembled WGS sequence"/>
</dbReference>
<organism evidence="1 2">
    <name type="scientific">Butyribacter intestini</name>
    <dbReference type="NCBI Taxonomy" id="1703332"/>
    <lineage>
        <taxon>Bacteria</taxon>
        <taxon>Bacillati</taxon>
        <taxon>Bacillota</taxon>
        <taxon>Clostridia</taxon>
        <taxon>Lachnospirales</taxon>
        <taxon>Lachnospiraceae</taxon>
        <taxon>Butyribacter</taxon>
    </lineage>
</organism>
<name>A0AAW3JQJ0_9FIRM</name>
<reference evidence="1 2" key="1">
    <citation type="submission" date="2015-10" db="EMBL/GenBank/DDBJ databases">
        <title>Butyribacter intestini gen. nov., sp. nov., a butyric acid-producing bacterium of the family Lachnospiraceae isolated from the human faeces.</title>
        <authorList>
            <person name="Zou Y."/>
            <person name="Xue W."/>
            <person name="Luo G."/>
            <person name="Lv M."/>
        </authorList>
    </citation>
    <scope>NUCLEOTIDE SEQUENCE [LARGE SCALE GENOMIC DNA]</scope>
    <source>
        <strain evidence="1 2">TF01-11</strain>
    </source>
</reference>
<accession>A0AAW3JQJ0</accession>
<sequence length="177" mass="21658">MVLRNIKYSFQRITRGYCDKDLWNIDYWFMNLMPDMLQQFKDTKHGSPSCLGTEYVDEHGISCNDECHSEWDRILDNMIFLFREMNEETCQKKNPYQKEHDNILQEFEEKYGLFGEKLEEGKMNKFGRVLHFPSEIPEYKDIEKKYYAEEKALRQYREDCKNEALELFSKWFYSLWD</sequence>
<comment type="caution">
    <text evidence="1">The sequence shown here is derived from an EMBL/GenBank/DDBJ whole genome shotgun (WGS) entry which is preliminary data.</text>
</comment>
<dbReference type="EMBL" id="LLKB01000005">
    <property type="protein sequence ID" value="KQC84590.1"/>
    <property type="molecule type" value="Genomic_DNA"/>
</dbReference>
<keyword evidence="2" id="KW-1185">Reference proteome</keyword>